<dbReference type="Proteomes" id="UP000886523">
    <property type="component" value="Unassembled WGS sequence"/>
</dbReference>
<evidence type="ECO:0000313" key="1">
    <source>
        <dbReference type="EMBL" id="KAF9514120.1"/>
    </source>
</evidence>
<dbReference type="OrthoDB" id="3260094at2759"/>
<sequence>MLAARFPQVDSALVRAVIDKLRSSENIGAQEHWKVFDVEHSRQTRVEDDVYSKGLLDTFTQINSAAQSLATNVHVPVALKVAGSETPHSGRTNISGPGGCFHFQSLKIPLQDYHILKLGPDQTQWADIVCPMEFKKTGDKITRYDTRCRV</sequence>
<dbReference type="EMBL" id="MU128964">
    <property type="protein sequence ID" value="KAF9514120.1"/>
    <property type="molecule type" value="Genomic_DNA"/>
</dbReference>
<gene>
    <name evidence="1" type="ORF">BS47DRAFT_1343446</name>
</gene>
<proteinExistence type="predicted"/>
<comment type="caution">
    <text evidence="1">The sequence shown here is derived from an EMBL/GenBank/DDBJ whole genome shotgun (WGS) entry which is preliminary data.</text>
</comment>
<name>A0A9P6DXQ7_9AGAM</name>
<organism evidence="1 2">
    <name type="scientific">Hydnum rufescens UP504</name>
    <dbReference type="NCBI Taxonomy" id="1448309"/>
    <lineage>
        <taxon>Eukaryota</taxon>
        <taxon>Fungi</taxon>
        <taxon>Dikarya</taxon>
        <taxon>Basidiomycota</taxon>
        <taxon>Agaricomycotina</taxon>
        <taxon>Agaricomycetes</taxon>
        <taxon>Cantharellales</taxon>
        <taxon>Hydnaceae</taxon>
        <taxon>Hydnum</taxon>
    </lineage>
</organism>
<protein>
    <submittedName>
        <fullName evidence="1">Uncharacterized protein</fullName>
    </submittedName>
</protein>
<keyword evidence="2" id="KW-1185">Reference proteome</keyword>
<accession>A0A9P6DXQ7</accession>
<dbReference type="AlphaFoldDB" id="A0A9P6DXQ7"/>
<reference evidence="1" key="1">
    <citation type="journal article" date="2020" name="Nat. Commun.">
        <title>Large-scale genome sequencing of mycorrhizal fungi provides insights into the early evolution of symbiotic traits.</title>
        <authorList>
            <person name="Miyauchi S."/>
            <person name="Kiss E."/>
            <person name="Kuo A."/>
            <person name="Drula E."/>
            <person name="Kohler A."/>
            <person name="Sanchez-Garcia M."/>
            <person name="Morin E."/>
            <person name="Andreopoulos B."/>
            <person name="Barry K.W."/>
            <person name="Bonito G."/>
            <person name="Buee M."/>
            <person name="Carver A."/>
            <person name="Chen C."/>
            <person name="Cichocki N."/>
            <person name="Clum A."/>
            <person name="Culley D."/>
            <person name="Crous P.W."/>
            <person name="Fauchery L."/>
            <person name="Girlanda M."/>
            <person name="Hayes R.D."/>
            <person name="Keri Z."/>
            <person name="LaButti K."/>
            <person name="Lipzen A."/>
            <person name="Lombard V."/>
            <person name="Magnuson J."/>
            <person name="Maillard F."/>
            <person name="Murat C."/>
            <person name="Nolan M."/>
            <person name="Ohm R.A."/>
            <person name="Pangilinan J."/>
            <person name="Pereira M.F."/>
            <person name="Perotto S."/>
            <person name="Peter M."/>
            <person name="Pfister S."/>
            <person name="Riley R."/>
            <person name="Sitrit Y."/>
            <person name="Stielow J.B."/>
            <person name="Szollosi G."/>
            <person name="Zifcakova L."/>
            <person name="Stursova M."/>
            <person name="Spatafora J.W."/>
            <person name="Tedersoo L."/>
            <person name="Vaario L.M."/>
            <person name="Yamada A."/>
            <person name="Yan M."/>
            <person name="Wang P."/>
            <person name="Xu J."/>
            <person name="Bruns T."/>
            <person name="Baldrian P."/>
            <person name="Vilgalys R."/>
            <person name="Dunand C."/>
            <person name="Henrissat B."/>
            <person name="Grigoriev I.V."/>
            <person name="Hibbett D."/>
            <person name="Nagy L.G."/>
            <person name="Martin F.M."/>
        </authorList>
    </citation>
    <scope>NUCLEOTIDE SEQUENCE</scope>
    <source>
        <strain evidence="1">UP504</strain>
    </source>
</reference>
<evidence type="ECO:0000313" key="2">
    <source>
        <dbReference type="Proteomes" id="UP000886523"/>
    </source>
</evidence>